<reference evidence="3" key="1">
    <citation type="submission" date="2023-07" db="EMBL/GenBank/DDBJ databases">
        <authorList>
            <consortium name="AG Swart"/>
            <person name="Singh M."/>
            <person name="Singh A."/>
            <person name="Seah K."/>
            <person name="Emmerich C."/>
        </authorList>
    </citation>
    <scope>NUCLEOTIDE SEQUENCE</scope>
    <source>
        <strain evidence="3">DP1</strain>
    </source>
</reference>
<dbReference type="EMBL" id="CAMPGE010020896">
    <property type="protein sequence ID" value="CAI2379080.1"/>
    <property type="molecule type" value="Genomic_DNA"/>
</dbReference>
<dbReference type="Gene3D" id="1.25.40.10">
    <property type="entry name" value="Tetratricopeptide repeat domain"/>
    <property type="match status" value="1"/>
</dbReference>
<keyword evidence="4" id="KW-1185">Reference proteome</keyword>
<proteinExistence type="predicted"/>
<dbReference type="InterPro" id="IPR011990">
    <property type="entry name" value="TPR-like_helical_dom_sf"/>
</dbReference>
<dbReference type="AlphaFoldDB" id="A0AAD1XU18"/>
<gene>
    <name evidence="3" type="ORF">ECRASSUSDP1_LOCUS20488</name>
</gene>
<evidence type="ECO:0000313" key="3">
    <source>
        <dbReference type="EMBL" id="CAI2379080.1"/>
    </source>
</evidence>
<feature type="coiled-coil region" evidence="1">
    <location>
        <begin position="684"/>
        <end position="729"/>
    </location>
</feature>
<evidence type="ECO:0000256" key="1">
    <source>
        <dbReference type="SAM" id="Coils"/>
    </source>
</evidence>
<keyword evidence="2" id="KW-0472">Membrane</keyword>
<keyword evidence="1" id="KW-0175">Coiled coil</keyword>
<organism evidence="3 4">
    <name type="scientific">Euplotes crassus</name>
    <dbReference type="NCBI Taxonomy" id="5936"/>
    <lineage>
        <taxon>Eukaryota</taxon>
        <taxon>Sar</taxon>
        <taxon>Alveolata</taxon>
        <taxon>Ciliophora</taxon>
        <taxon>Intramacronucleata</taxon>
        <taxon>Spirotrichea</taxon>
        <taxon>Hypotrichia</taxon>
        <taxon>Euplotida</taxon>
        <taxon>Euplotidae</taxon>
        <taxon>Moneuplotes</taxon>
    </lineage>
</organism>
<keyword evidence="2" id="KW-0812">Transmembrane</keyword>
<dbReference type="Proteomes" id="UP001295684">
    <property type="component" value="Unassembled WGS sequence"/>
</dbReference>
<evidence type="ECO:0000256" key="2">
    <source>
        <dbReference type="SAM" id="Phobius"/>
    </source>
</evidence>
<accession>A0AAD1XU18</accession>
<feature type="transmembrane region" description="Helical" evidence="2">
    <location>
        <begin position="738"/>
        <end position="756"/>
    </location>
</feature>
<comment type="caution">
    <text evidence="3">The sequence shown here is derived from an EMBL/GenBank/DDBJ whole genome shotgun (WGS) entry which is preliminary data.</text>
</comment>
<name>A0AAD1XU18_EUPCR</name>
<feature type="coiled-coil region" evidence="1">
    <location>
        <begin position="16"/>
        <end position="46"/>
    </location>
</feature>
<protein>
    <submittedName>
        <fullName evidence="3">Uncharacterized protein</fullName>
    </submittedName>
</protein>
<keyword evidence="2" id="KW-1133">Transmembrane helix</keyword>
<sequence>MDLYMKYLEAETAAFFKGDINAVERAMQEIQQAKEEENTLSDLQQEEINIMIAALELLNNAMFEKPINYAKVDQDFRKYVLEESSQEESKDTLKEVYPGIMASYYFQAAAFMSQKECETQLQNVCLKLYQLVKDKSNFENEQLEKEGQDFNLEQLCWRYIILLPCFEDEIFIKECKFEENLEQIIETHNLSEDQLVKDSYNITLYIRHDSGKDTLDLEKRKEIFNNAVKEIERNPSFLSLKSIYPVILTNFVFLKENEVLENISWLTRLYEDFKGNPDDEHYSIERNNNLDILIETLKVISKSNQSNHEMWKIYKEICVKIQSKIGMEDDYLNDSLVTNLNSLALLKLTEVSQDDIYELYLKYAKFFKLKTEEDKIRLKYLKPSFVSKLIQIFKAINIRFNEKLIENYLKVKREVGEKSYDFIRMGQVQNLKYLSLKDREDILKLVEEYGFSKDSFTCKNVIHNFIREGINSTDLVFKSKASILLKERLAYIRPRKKNGVNHIELTNLYQMLLAKAKVDMDTQTYKELSMDTINLLITSYPQNPDILTTFQSLAQIYLAEKDKDKFLEIGRECYNYCKKYIEPHLQEYTVGVLTYSQALFENKDYKKASEILLEIQFNKRNASEEHNYNTLLLKTLCFVDIAKADDIKEANKARIMEAYDGKINFEVVDFIENYGTNLHNAGQLEKALDQYEEAKQLQKKYKGEASVKYKEIECNIKRLKVIKEVKENQASKQKQKKIILTGFVLALTAIGGYLIYKKKKDE</sequence>
<evidence type="ECO:0000313" key="4">
    <source>
        <dbReference type="Proteomes" id="UP001295684"/>
    </source>
</evidence>